<feature type="region of interest" description="Disordered" evidence="1">
    <location>
        <begin position="218"/>
        <end position="243"/>
    </location>
</feature>
<protein>
    <submittedName>
        <fullName evidence="2">Uncharacterized protein</fullName>
    </submittedName>
</protein>
<evidence type="ECO:0000256" key="1">
    <source>
        <dbReference type="SAM" id="MobiDB-lite"/>
    </source>
</evidence>
<reference evidence="2 3" key="1">
    <citation type="submission" date="2016-10" db="EMBL/GenBank/DDBJ databases">
        <title>Draft genome sequence of Coniochaeta ligniaria NRRL30616, a lignocellulolytic fungus for bioabatement of inhibitors in plant biomass hydrolysates.</title>
        <authorList>
            <consortium name="DOE Joint Genome Institute"/>
            <person name="Jimenez D.J."/>
            <person name="Hector R.E."/>
            <person name="Riley R."/>
            <person name="Sun H."/>
            <person name="Grigoriev I.V."/>
            <person name="Van Elsas J.D."/>
            <person name="Nichols N.N."/>
        </authorList>
    </citation>
    <scope>NUCLEOTIDE SEQUENCE [LARGE SCALE GENOMIC DNA]</scope>
    <source>
        <strain evidence="2 3">NRRL 30616</strain>
    </source>
</reference>
<dbReference type="InParanoid" id="A0A1J7I3V6"/>
<feature type="region of interest" description="Disordered" evidence="1">
    <location>
        <begin position="93"/>
        <end position="139"/>
    </location>
</feature>
<feature type="region of interest" description="Disordered" evidence="1">
    <location>
        <begin position="257"/>
        <end position="277"/>
    </location>
</feature>
<evidence type="ECO:0000313" key="3">
    <source>
        <dbReference type="Proteomes" id="UP000182658"/>
    </source>
</evidence>
<dbReference type="Proteomes" id="UP000182658">
    <property type="component" value="Unassembled WGS sequence"/>
</dbReference>
<feature type="compositionally biased region" description="Acidic residues" evidence="1">
    <location>
        <begin position="265"/>
        <end position="277"/>
    </location>
</feature>
<feature type="compositionally biased region" description="Basic and acidic residues" evidence="1">
    <location>
        <begin position="1"/>
        <end position="13"/>
    </location>
</feature>
<feature type="compositionally biased region" description="Acidic residues" evidence="1">
    <location>
        <begin position="222"/>
        <end position="243"/>
    </location>
</feature>
<dbReference type="EMBL" id="KV875143">
    <property type="protein sequence ID" value="OIW22173.1"/>
    <property type="molecule type" value="Genomic_DNA"/>
</dbReference>
<organism evidence="2 3">
    <name type="scientific">Coniochaeta ligniaria NRRL 30616</name>
    <dbReference type="NCBI Taxonomy" id="1408157"/>
    <lineage>
        <taxon>Eukaryota</taxon>
        <taxon>Fungi</taxon>
        <taxon>Dikarya</taxon>
        <taxon>Ascomycota</taxon>
        <taxon>Pezizomycotina</taxon>
        <taxon>Sordariomycetes</taxon>
        <taxon>Sordariomycetidae</taxon>
        <taxon>Coniochaetales</taxon>
        <taxon>Coniochaetaceae</taxon>
        <taxon>Coniochaeta</taxon>
    </lineage>
</organism>
<keyword evidence="3" id="KW-1185">Reference proteome</keyword>
<sequence>MADDTGREIDRTPSDTVQGGHTYHSWLTDMLTAVNATLQAFRAGDLKPAELGGNAHGHVGSSSDTTVDAIVTETPTGDRLQSSAHEGPVTPPVGIHAGGTDNDGPAATRSGGTIASLGAVVTPSTPTPSSPRKRKAAVLESPGIRIRRPAPAGPGMQHPNYRFVTRAIAPAPLSPAANLGATAGSVGGSVAVAAGTDDQHDGGGNLEDTIVVKGAPDHYIEVDDDETEVDDDETEEEDEPEGDIVLEDAPMDCIEVKSNWTEAEQVPEGDAEDDEVE</sequence>
<accession>A0A1J7I3V6</accession>
<dbReference type="AlphaFoldDB" id="A0A1J7I3V6"/>
<evidence type="ECO:0000313" key="2">
    <source>
        <dbReference type="EMBL" id="OIW22173.1"/>
    </source>
</evidence>
<proteinExistence type="predicted"/>
<name>A0A1J7I3V6_9PEZI</name>
<gene>
    <name evidence="2" type="ORF">CONLIGDRAFT_703067</name>
</gene>
<feature type="region of interest" description="Disordered" evidence="1">
    <location>
        <begin position="1"/>
        <end position="21"/>
    </location>
</feature>